<dbReference type="InterPro" id="IPR052451">
    <property type="entry name" value="Ser/Thr_kinase-like"/>
</dbReference>
<dbReference type="Pfam" id="PF00567">
    <property type="entry name" value="TUDOR"/>
    <property type="match status" value="1"/>
</dbReference>
<dbReference type="Gene3D" id="2.40.50.90">
    <property type="match status" value="1"/>
</dbReference>
<dbReference type="InterPro" id="IPR035437">
    <property type="entry name" value="SNase_OB-fold_sf"/>
</dbReference>
<feature type="domain" description="Protein kinase" evidence="3">
    <location>
        <begin position="686"/>
        <end position="957"/>
    </location>
</feature>
<organism evidence="5 6">
    <name type="scientific">Odontophorus gujanensis</name>
    <name type="common">marbled wood quail</name>
    <dbReference type="NCBI Taxonomy" id="886794"/>
    <lineage>
        <taxon>Eukaryota</taxon>
        <taxon>Metazoa</taxon>
        <taxon>Chordata</taxon>
        <taxon>Craniata</taxon>
        <taxon>Vertebrata</taxon>
        <taxon>Euteleostomi</taxon>
        <taxon>Archelosauria</taxon>
        <taxon>Archosauria</taxon>
        <taxon>Dinosauria</taxon>
        <taxon>Saurischia</taxon>
        <taxon>Theropoda</taxon>
        <taxon>Coelurosauria</taxon>
        <taxon>Aves</taxon>
        <taxon>Neognathae</taxon>
        <taxon>Galloanserae</taxon>
        <taxon>Galliformes</taxon>
        <taxon>Odontophoridae</taxon>
        <taxon>Odontophorus</taxon>
    </lineage>
</organism>
<comment type="caution">
    <text evidence="5">The sequence shown here is derived from an EMBL/GenBank/DDBJ whole genome shotgun (WGS) entry which is preliminary data.</text>
</comment>
<evidence type="ECO:0000313" key="5">
    <source>
        <dbReference type="EMBL" id="NXJ16000.1"/>
    </source>
</evidence>
<dbReference type="FunFam" id="1.10.510.10:FF:000518">
    <property type="entry name" value="serine/threonine-protein kinase 31 isoform X1"/>
    <property type="match status" value="1"/>
</dbReference>
<dbReference type="SMART" id="SM00220">
    <property type="entry name" value="S_TKc"/>
    <property type="match status" value="1"/>
</dbReference>
<dbReference type="PANTHER" id="PTHR48008">
    <property type="entry name" value="LEUCINE-RICH REPEAT RECEPTOR-LIKE PROTEIN KINASE IMK3-RELATED"/>
    <property type="match status" value="1"/>
</dbReference>
<dbReference type="SUPFAM" id="SSF63748">
    <property type="entry name" value="Tudor/PWWP/MBT"/>
    <property type="match status" value="1"/>
</dbReference>
<dbReference type="InterPro" id="IPR011009">
    <property type="entry name" value="Kinase-like_dom_sf"/>
</dbReference>
<dbReference type="Proteomes" id="UP000522663">
    <property type="component" value="Unassembled WGS sequence"/>
</dbReference>
<dbReference type="OrthoDB" id="10023235at2759"/>
<feature type="coiled-coil region" evidence="1">
    <location>
        <begin position="277"/>
        <end position="311"/>
    </location>
</feature>
<dbReference type="InterPro" id="IPR047383">
    <property type="entry name" value="Tudor_TDRD8"/>
</dbReference>
<evidence type="ECO:0000313" key="6">
    <source>
        <dbReference type="Proteomes" id="UP000522663"/>
    </source>
</evidence>
<dbReference type="SUPFAM" id="SSF56112">
    <property type="entry name" value="Protein kinase-like (PK-like)"/>
    <property type="match status" value="1"/>
</dbReference>
<gene>
    <name evidence="5" type="primary">Stk31</name>
    <name evidence="5" type="ORF">ODOGUJ_R12274</name>
</gene>
<dbReference type="AlphaFoldDB" id="A0A7K9Z3L4"/>
<dbReference type="GO" id="GO:0004672">
    <property type="term" value="F:protein kinase activity"/>
    <property type="evidence" value="ECO:0007669"/>
    <property type="project" value="InterPro"/>
</dbReference>
<feature type="region of interest" description="Disordered" evidence="2">
    <location>
        <begin position="965"/>
        <end position="1002"/>
    </location>
</feature>
<dbReference type="Gene3D" id="2.30.30.140">
    <property type="match status" value="1"/>
</dbReference>
<dbReference type="FunFam" id="2.30.30.140:FF:000018">
    <property type="entry name" value="Serine/threonine-protein kinase 31"/>
    <property type="match status" value="1"/>
</dbReference>
<evidence type="ECO:0000259" key="4">
    <source>
        <dbReference type="PROSITE" id="PS50304"/>
    </source>
</evidence>
<accession>A0A7K9Z3L4</accession>
<keyword evidence="5" id="KW-0808">Transferase</keyword>
<evidence type="ECO:0000256" key="2">
    <source>
        <dbReference type="SAM" id="MobiDB-lite"/>
    </source>
</evidence>
<dbReference type="SUPFAM" id="SSF50199">
    <property type="entry name" value="Staphylococcal nuclease"/>
    <property type="match status" value="1"/>
</dbReference>
<reference evidence="5 6" key="1">
    <citation type="submission" date="2019-09" db="EMBL/GenBank/DDBJ databases">
        <title>Bird 10,000 Genomes (B10K) Project - Family phase.</title>
        <authorList>
            <person name="Zhang G."/>
        </authorList>
    </citation>
    <scope>NUCLEOTIDE SEQUENCE [LARGE SCALE GENOMIC DNA]</scope>
    <source>
        <strain evidence="5">B10K-DU-001-53</strain>
        <tissue evidence="5">Muscle</tissue>
    </source>
</reference>
<keyword evidence="5" id="KW-0418">Kinase</keyword>
<keyword evidence="6" id="KW-1185">Reference proteome</keyword>
<dbReference type="Gene3D" id="1.10.510.10">
    <property type="entry name" value="Transferase(Phosphotransferase) domain 1"/>
    <property type="match status" value="1"/>
</dbReference>
<dbReference type="SMART" id="SM00333">
    <property type="entry name" value="TUDOR"/>
    <property type="match status" value="1"/>
</dbReference>
<sequence>QVEDVVGCHVEDAITFWAQDISTVNDLLQLSCALAEACPRANAAFGKLDFTKIYGGCFSEDRCWYRCMVQHMISNEKAGTCQVLYIDYGNSEIINRSEIVEIPENLQYPSVAKRYRLWGLQLPANQNLNMFDQGKKFLGSLVFEKAVKIRQKAKQKDGVIIVQAECEKVDIGEEVAKAGFAEKCRIPGNTDSVEMKEDNVQNQRKMMKTISPPWLNRTGRTPCNSPREPLGSGAAAERNQVFAGNRMFLTKEKKLASAPVLNRSLACMGDQNLAVENGNVEEEKEGLRKENVNLLRRQKELELEVECLKGELKVCGKKEASRKATEHLKETLHNYIGTKMRNLAANVKVLKEFRHTKKNAGFGEQLSQAITLVTEGNITVPCSLKKLQELWTEYDLAQEMIRLCKNMDERDELIIKRNGVQQSLYSAVKEFILEVDQLFICERSDMLQGLSVSLGMVYGRVCEVSDSEDVFQQFFKWKHAKMEEFVNVRNNTDAALQVLTDLFSNILKRFDLTSEVSSDLEEAPGNVDEALKDVELSICRELKTDLTEHDEKEKGIIRSAYSEVMHKVRQEQDLITVIQKTYSASVEFKEQAEKWMDRRPNIDNLLSIKKTVKSLKVQLRWKLTEKNNLEESDDDSELEITRIKEEIAVLRNKLLQEIYKEQEEYEKLAYLVQKWFPELPLLYPEAGILSYMNSGGLLSHSLERDLLDAEPMKKLSTKRPLVCSEIQDQKVLLKGYSVDVSSEAKVIERIAKYHRAWDQQKEKSSLLQLLFLLFCKARFKPIMLSDPLVYLMVPYYPGASLIALQADAPLTLEETLKVMKGVAQGLQILHGANIVHGSLHGNNIFAVNRKEGIVGDFDFSKSEEQRAAADTMVIGTLSLVSPELKMGQPASPASDMYAYGCLLFWLCVQNQEFVLKEDGTPEVNVVGMDDKVKSLILNLFCCNRLTAEQVLRDDCFFLVDAVPVPSQPGEEHKPCEEHDSEKKDEDAVDAVNSEKNAVNPTQ</sequence>
<evidence type="ECO:0000256" key="1">
    <source>
        <dbReference type="SAM" id="Coils"/>
    </source>
</evidence>
<dbReference type="InterPro" id="IPR002999">
    <property type="entry name" value="Tudor"/>
</dbReference>
<dbReference type="PROSITE" id="PS50011">
    <property type="entry name" value="PROTEIN_KINASE_DOM"/>
    <property type="match status" value="1"/>
</dbReference>
<proteinExistence type="predicted"/>
<dbReference type="PROSITE" id="PS50304">
    <property type="entry name" value="TUDOR"/>
    <property type="match status" value="1"/>
</dbReference>
<name>A0A7K9Z3L4_9GALL</name>
<dbReference type="PANTHER" id="PTHR48008:SF6">
    <property type="entry name" value="LEUCINE-RICH REPEAT RECEPTOR-LIKE PROTEIN KINASE IMK3-RELATED"/>
    <property type="match status" value="1"/>
</dbReference>
<keyword evidence="1" id="KW-0175">Coiled coil</keyword>
<feature type="compositionally biased region" description="Polar residues" evidence="2">
    <location>
        <begin position="993"/>
        <end position="1002"/>
    </location>
</feature>
<feature type="non-terminal residue" evidence="5">
    <location>
        <position position="1"/>
    </location>
</feature>
<dbReference type="InterPro" id="IPR000719">
    <property type="entry name" value="Prot_kinase_dom"/>
</dbReference>
<dbReference type="CDD" id="cd20430">
    <property type="entry name" value="Tudor_TDRD8"/>
    <property type="match status" value="1"/>
</dbReference>
<dbReference type="EMBL" id="VXAB01013663">
    <property type="protein sequence ID" value="NXJ16000.1"/>
    <property type="molecule type" value="Genomic_DNA"/>
</dbReference>
<feature type="domain" description="Tudor" evidence="4">
    <location>
        <begin position="47"/>
        <end position="109"/>
    </location>
</feature>
<evidence type="ECO:0000259" key="3">
    <source>
        <dbReference type="PROSITE" id="PS50011"/>
    </source>
</evidence>
<feature type="region of interest" description="Disordered" evidence="2">
    <location>
        <begin position="212"/>
        <end position="234"/>
    </location>
</feature>
<feature type="non-terminal residue" evidence="5">
    <location>
        <position position="1002"/>
    </location>
</feature>
<dbReference type="Pfam" id="PF00069">
    <property type="entry name" value="Pkinase"/>
    <property type="match status" value="1"/>
</dbReference>
<protein>
    <submittedName>
        <fullName evidence="5">STK31 kinase</fullName>
    </submittedName>
</protein>
<dbReference type="GO" id="GO:0005524">
    <property type="term" value="F:ATP binding"/>
    <property type="evidence" value="ECO:0007669"/>
    <property type="project" value="InterPro"/>
</dbReference>
<feature type="compositionally biased region" description="Basic and acidic residues" evidence="2">
    <location>
        <begin position="969"/>
        <end position="985"/>
    </location>
</feature>